<reference evidence="2 3" key="1">
    <citation type="submission" date="2022-12" db="EMBL/GenBank/DDBJ databases">
        <title>Microbacterium terricola strain KV-448 chromosome, complete genome.</title>
        <authorList>
            <person name="Oshima T."/>
            <person name="Moriya T."/>
            <person name="Bessho Y."/>
        </authorList>
    </citation>
    <scope>NUCLEOTIDE SEQUENCE [LARGE SCALE GENOMIC DNA]</scope>
    <source>
        <strain evidence="2 3">KV-448</strain>
    </source>
</reference>
<evidence type="ECO:0008006" key="4">
    <source>
        <dbReference type="Google" id="ProtNLM"/>
    </source>
</evidence>
<dbReference type="EMBL" id="AP027141">
    <property type="protein sequence ID" value="BDV31644.1"/>
    <property type="molecule type" value="Genomic_DNA"/>
</dbReference>
<evidence type="ECO:0000313" key="2">
    <source>
        <dbReference type="EMBL" id="BDV31644.1"/>
    </source>
</evidence>
<keyword evidence="1" id="KW-1133">Transmembrane helix</keyword>
<proteinExistence type="predicted"/>
<accession>A0ABM8E127</accession>
<feature type="transmembrane region" description="Helical" evidence="1">
    <location>
        <begin position="16"/>
        <end position="37"/>
    </location>
</feature>
<organism evidence="2 3">
    <name type="scientific">Microbacterium terricola</name>
    <dbReference type="NCBI Taxonomy" id="344163"/>
    <lineage>
        <taxon>Bacteria</taxon>
        <taxon>Bacillati</taxon>
        <taxon>Actinomycetota</taxon>
        <taxon>Actinomycetes</taxon>
        <taxon>Micrococcales</taxon>
        <taxon>Microbacteriaceae</taxon>
        <taxon>Microbacterium</taxon>
    </lineage>
</organism>
<dbReference type="Proteomes" id="UP001317779">
    <property type="component" value="Chromosome"/>
</dbReference>
<protein>
    <recommendedName>
        <fullName evidence="4">LPXTG cell wall anchor domain-containing protein</fullName>
    </recommendedName>
</protein>
<gene>
    <name evidence="2" type="ORF">Microterr_23040</name>
</gene>
<sequence length="43" mass="4642">MRGERYGDGMDESVEVYVILAAGMLLLLATIGMGVAAGRSRRR</sequence>
<evidence type="ECO:0000313" key="3">
    <source>
        <dbReference type="Proteomes" id="UP001317779"/>
    </source>
</evidence>
<keyword evidence="1" id="KW-0812">Transmembrane</keyword>
<keyword evidence="3" id="KW-1185">Reference proteome</keyword>
<name>A0ABM8E127_9MICO</name>
<keyword evidence="1" id="KW-0472">Membrane</keyword>
<evidence type="ECO:0000256" key="1">
    <source>
        <dbReference type="SAM" id="Phobius"/>
    </source>
</evidence>